<evidence type="ECO:0000256" key="1">
    <source>
        <dbReference type="ARBA" id="ARBA00004167"/>
    </source>
</evidence>
<feature type="compositionally biased region" description="Polar residues" evidence="6">
    <location>
        <begin position="106"/>
        <end position="118"/>
    </location>
</feature>
<proteinExistence type="inferred from homology"/>
<evidence type="ECO:0000256" key="6">
    <source>
        <dbReference type="SAM" id="MobiDB-lite"/>
    </source>
</evidence>
<comment type="caution">
    <text evidence="7">The sequence shown here is derived from an EMBL/GenBank/DDBJ whole genome shotgun (WGS) entry which is preliminary data.</text>
</comment>
<evidence type="ECO:0000256" key="5">
    <source>
        <dbReference type="ARBA" id="ARBA00023136"/>
    </source>
</evidence>
<keyword evidence="8" id="KW-1185">Reference proteome</keyword>
<dbReference type="CDD" id="cd16429">
    <property type="entry name" value="VirB10"/>
    <property type="match status" value="1"/>
</dbReference>
<evidence type="ECO:0000256" key="3">
    <source>
        <dbReference type="ARBA" id="ARBA00022692"/>
    </source>
</evidence>
<feature type="region of interest" description="Disordered" evidence="6">
    <location>
        <begin position="98"/>
        <end position="122"/>
    </location>
</feature>
<feature type="region of interest" description="Disordered" evidence="6">
    <location>
        <begin position="1"/>
        <end position="63"/>
    </location>
</feature>
<dbReference type="Pfam" id="PF03743">
    <property type="entry name" value="TrbI"/>
    <property type="match status" value="1"/>
</dbReference>
<dbReference type="OrthoDB" id="9766860at2"/>
<reference evidence="7 8" key="1">
    <citation type="submission" date="2018-01" db="EMBL/GenBank/DDBJ databases">
        <title>Whole genome sequencing of Histamine producing bacteria.</title>
        <authorList>
            <person name="Butler K."/>
        </authorList>
    </citation>
    <scope>NUCLEOTIDE SEQUENCE [LARGE SCALE GENOMIC DNA]</scope>
    <source>
        <strain evidence="7 8">JCM 12947</strain>
    </source>
</reference>
<dbReference type="Proteomes" id="UP000240987">
    <property type="component" value="Unassembled WGS sequence"/>
</dbReference>
<keyword evidence="4" id="KW-1133">Transmembrane helix</keyword>
<feature type="compositionally biased region" description="Polar residues" evidence="6">
    <location>
        <begin position="48"/>
        <end position="58"/>
    </location>
</feature>
<dbReference type="InterPro" id="IPR005498">
    <property type="entry name" value="T4SS_VirB10/TraB/TrbI"/>
</dbReference>
<organism evidence="7 8">
    <name type="scientific">Photobacterium frigidiphilum</name>
    <dbReference type="NCBI Taxonomy" id="264736"/>
    <lineage>
        <taxon>Bacteria</taxon>
        <taxon>Pseudomonadati</taxon>
        <taxon>Pseudomonadota</taxon>
        <taxon>Gammaproteobacteria</taxon>
        <taxon>Vibrionales</taxon>
        <taxon>Vibrionaceae</taxon>
        <taxon>Photobacterium</taxon>
    </lineage>
</organism>
<gene>
    <name evidence="7" type="ORF">C9J12_25720</name>
</gene>
<name>A0A2T3J7U4_9GAMM</name>
<protein>
    <submittedName>
        <fullName evidence="7">Conjugal transfer protein</fullName>
    </submittedName>
</protein>
<sequence>MTVYDIATRSNTVTPSQEKKSQKAPVVEATPSNVTDLVNNRIADKQTKATTPASNSPDDNPYLPQHLVSALASVANPIEDAENDWKVAELRRSLTATRSQWRRSEPSSMPTARTTQAKAQPLPTMEEKRLNVARRIQEIQRLQAKLQRGDTSSVDIPQTESPVLQNLNRQFTPPPTNIVGYTDSNQYNANVDGKLKLPVGTLIPAITSMKTISDYAGTLKAIVSQDVYDLNYEYVLVPKGSEVMIKSVNASNINEPIQARVGLTVQWIIRPDGKRIDLSKSTGLDREGVAAIKDKVDHHFMAQFLGVAAYALVASESSYAGSGSNNDQSYLGNVGENVRQQASPLAQKYLSLTPTKTIRAGQSMNIILEDELFIEPWLDIYKDYL</sequence>
<dbReference type="EMBL" id="PYMJ01000042">
    <property type="protein sequence ID" value="PSU44819.1"/>
    <property type="molecule type" value="Genomic_DNA"/>
</dbReference>
<evidence type="ECO:0000313" key="7">
    <source>
        <dbReference type="EMBL" id="PSU44819.1"/>
    </source>
</evidence>
<dbReference type="GO" id="GO:0016020">
    <property type="term" value="C:membrane"/>
    <property type="evidence" value="ECO:0007669"/>
    <property type="project" value="UniProtKB-SubCell"/>
</dbReference>
<evidence type="ECO:0000256" key="4">
    <source>
        <dbReference type="ARBA" id="ARBA00022989"/>
    </source>
</evidence>
<keyword evidence="3" id="KW-0812">Transmembrane</keyword>
<keyword evidence="5" id="KW-0472">Membrane</keyword>
<comment type="subcellular location">
    <subcellularLocation>
        <location evidence="1">Membrane</location>
        <topology evidence="1">Single-pass membrane protein</topology>
    </subcellularLocation>
</comment>
<dbReference type="Gene3D" id="2.40.128.260">
    <property type="entry name" value="Type IV secretion system, VirB10/TraB/TrbI"/>
    <property type="match status" value="1"/>
</dbReference>
<dbReference type="AlphaFoldDB" id="A0A2T3J7U4"/>
<evidence type="ECO:0000313" key="8">
    <source>
        <dbReference type="Proteomes" id="UP000240987"/>
    </source>
</evidence>
<accession>A0A2T3J7U4</accession>
<dbReference type="InterPro" id="IPR042217">
    <property type="entry name" value="T4SS_VirB10/TrbI"/>
</dbReference>
<comment type="similarity">
    <text evidence="2">Belongs to the TrbI/VirB10 family.</text>
</comment>
<evidence type="ECO:0000256" key="2">
    <source>
        <dbReference type="ARBA" id="ARBA00010265"/>
    </source>
</evidence>